<protein>
    <submittedName>
        <fullName evidence="1">Uncharacterized protein</fullName>
    </submittedName>
</protein>
<organism evidence="1 2">
    <name type="scientific">Trifolium medium</name>
    <dbReference type="NCBI Taxonomy" id="97028"/>
    <lineage>
        <taxon>Eukaryota</taxon>
        <taxon>Viridiplantae</taxon>
        <taxon>Streptophyta</taxon>
        <taxon>Embryophyta</taxon>
        <taxon>Tracheophyta</taxon>
        <taxon>Spermatophyta</taxon>
        <taxon>Magnoliopsida</taxon>
        <taxon>eudicotyledons</taxon>
        <taxon>Gunneridae</taxon>
        <taxon>Pentapetalae</taxon>
        <taxon>rosids</taxon>
        <taxon>fabids</taxon>
        <taxon>Fabales</taxon>
        <taxon>Fabaceae</taxon>
        <taxon>Papilionoideae</taxon>
        <taxon>50 kb inversion clade</taxon>
        <taxon>NPAAA clade</taxon>
        <taxon>Hologalegina</taxon>
        <taxon>IRL clade</taxon>
        <taxon>Trifolieae</taxon>
        <taxon>Trifolium</taxon>
    </lineage>
</organism>
<dbReference type="EMBL" id="LXQA011102162">
    <property type="protein sequence ID" value="MCI84917.1"/>
    <property type="molecule type" value="Genomic_DNA"/>
</dbReference>
<comment type="caution">
    <text evidence="1">The sequence shown here is derived from an EMBL/GenBank/DDBJ whole genome shotgun (WGS) entry which is preliminary data.</text>
</comment>
<accession>A0A392V9L8</accession>
<keyword evidence="2" id="KW-1185">Reference proteome</keyword>
<dbReference type="AlphaFoldDB" id="A0A392V9L8"/>
<proteinExistence type="predicted"/>
<name>A0A392V9L8_9FABA</name>
<evidence type="ECO:0000313" key="1">
    <source>
        <dbReference type="EMBL" id="MCI84917.1"/>
    </source>
</evidence>
<reference evidence="1 2" key="1">
    <citation type="journal article" date="2018" name="Front. Plant Sci.">
        <title>Red Clover (Trifolium pratense) and Zigzag Clover (T. medium) - A Picture of Genomic Similarities and Differences.</title>
        <authorList>
            <person name="Dluhosova J."/>
            <person name="Istvanek J."/>
            <person name="Nedelnik J."/>
            <person name="Repkova J."/>
        </authorList>
    </citation>
    <scope>NUCLEOTIDE SEQUENCE [LARGE SCALE GENOMIC DNA]</scope>
    <source>
        <strain evidence="2">cv. 10/8</strain>
        <tissue evidence="1">Leaf</tissue>
    </source>
</reference>
<sequence length="39" mass="4162">VKPPLKNLKNSMFTAASLQRALADVCVLDVFAVAGRSET</sequence>
<feature type="non-terminal residue" evidence="1">
    <location>
        <position position="1"/>
    </location>
</feature>
<evidence type="ECO:0000313" key="2">
    <source>
        <dbReference type="Proteomes" id="UP000265520"/>
    </source>
</evidence>
<dbReference type="Proteomes" id="UP000265520">
    <property type="component" value="Unassembled WGS sequence"/>
</dbReference>